<evidence type="ECO:0000313" key="2">
    <source>
        <dbReference type="Proteomes" id="UP001148312"/>
    </source>
</evidence>
<dbReference type="RefSeq" id="XP_056794784.1">
    <property type="nucleotide sequence ID" value="XM_056930491.1"/>
</dbReference>
<reference evidence="1" key="2">
    <citation type="journal article" date="2023" name="IMA Fungus">
        <title>Comparative genomic study of the Penicillium genus elucidates a diverse pangenome and 15 lateral gene transfer events.</title>
        <authorList>
            <person name="Petersen C."/>
            <person name="Sorensen T."/>
            <person name="Nielsen M.R."/>
            <person name="Sondergaard T.E."/>
            <person name="Sorensen J.L."/>
            <person name="Fitzpatrick D.A."/>
            <person name="Frisvad J.C."/>
            <person name="Nielsen K.L."/>
        </authorList>
    </citation>
    <scope>NUCLEOTIDE SEQUENCE</scope>
    <source>
        <strain evidence="1">IBT 30728</strain>
    </source>
</reference>
<gene>
    <name evidence="1" type="ORF">N7539_000887</name>
</gene>
<keyword evidence="2" id="KW-1185">Reference proteome</keyword>
<dbReference type="GeneID" id="81620740"/>
<name>A0A9W9XMK2_9EURO</name>
<proteinExistence type="predicted"/>
<sequence>MAMPIKEGKEWNLHNNALQDFGSDTTRDKNASNCELVDQVSARAGAAVFKASLLSYRSAIVSQVSIAYSTALEPLIPAARSHTLISRESFLFAGARSRGLVSASLLHSARSVRVVSEPVHLRAFSLGMRKSKENLGTWIFLALTRLNKAAGACIRVVHGPSNDMKGDFTIMQSARRDKEFEYIEADRFGPHIITSELS</sequence>
<comment type="caution">
    <text evidence="1">The sequence shown here is derived from an EMBL/GenBank/DDBJ whole genome shotgun (WGS) entry which is preliminary data.</text>
</comment>
<accession>A0A9W9XMK2</accession>
<dbReference type="Proteomes" id="UP001148312">
    <property type="component" value="Unassembled WGS sequence"/>
</dbReference>
<dbReference type="AlphaFoldDB" id="A0A9W9XMK2"/>
<evidence type="ECO:0000313" key="1">
    <source>
        <dbReference type="EMBL" id="KAJ5495771.1"/>
    </source>
</evidence>
<dbReference type="EMBL" id="JAPWDQ010000001">
    <property type="protein sequence ID" value="KAJ5495771.1"/>
    <property type="molecule type" value="Genomic_DNA"/>
</dbReference>
<reference evidence="1" key="1">
    <citation type="submission" date="2022-12" db="EMBL/GenBank/DDBJ databases">
        <authorList>
            <person name="Petersen C."/>
        </authorList>
    </citation>
    <scope>NUCLEOTIDE SEQUENCE</scope>
    <source>
        <strain evidence="1">IBT 30728</strain>
    </source>
</reference>
<organism evidence="1 2">
    <name type="scientific">Penicillium diatomitis</name>
    <dbReference type="NCBI Taxonomy" id="2819901"/>
    <lineage>
        <taxon>Eukaryota</taxon>
        <taxon>Fungi</taxon>
        <taxon>Dikarya</taxon>
        <taxon>Ascomycota</taxon>
        <taxon>Pezizomycotina</taxon>
        <taxon>Eurotiomycetes</taxon>
        <taxon>Eurotiomycetidae</taxon>
        <taxon>Eurotiales</taxon>
        <taxon>Aspergillaceae</taxon>
        <taxon>Penicillium</taxon>
    </lineage>
</organism>
<protein>
    <submittedName>
        <fullName evidence="1">Uncharacterized protein</fullName>
    </submittedName>
</protein>